<evidence type="ECO:0000256" key="1">
    <source>
        <dbReference type="SAM" id="MobiDB-lite"/>
    </source>
</evidence>
<evidence type="ECO:0000313" key="3">
    <source>
        <dbReference type="Proteomes" id="UP000593567"/>
    </source>
</evidence>
<feature type="region of interest" description="Disordered" evidence="1">
    <location>
        <begin position="131"/>
        <end position="154"/>
    </location>
</feature>
<name>A0A7J7JSI8_BUGNE</name>
<gene>
    <name evidence="2" type="ORF">EB796_012708</name>
</gene>
<reference evidence="2" key="1">
    <citation type="submission" date="2020-06" db="EMBL/GenBank/DDBJ databases">
        <title>Draft genome of Bugula neritina, a colonial animal packing powerful symbionts and potential medicines.</title>
        <authorList>
            <person name="Rayko M."/>
        </authorList>
    </citation>
    <scope>NUCLEOTIDE SEQUENCE [LARGE SCALE GENOMIC DNA]</scope>
    <source>
        <strain evidence="2">Kwan_BN1</strain>
    </source>
</reference>
<dbReference type="EMBL" id="VXIV02001873">
    <property type="protein sequence ID" value="KAF6028957.1"/>
    <property type="molecule type" value="Genomic_DNA"/>
</dbReference>
<sequence>MLPQQLRQLIYNKVNRDLDFDEYMVHKDRKAQPSPGLPPQDSQMTVEEELPTLSSAPLQAVSVTESYSYAYFKALKKENMSALLPHKPMPVTAASVSEVRSESVGVEVPLSSTSETSGDISVYSICSSSSRRPEEVSSSRDSHNDSEISSVSDVFVPRHTRKANNDSDLFSTPKCIKKEHGSTTPIATPRYIKKKQGDTTPITALKYFKKEQGDTTPVATPSSSCDILICGLCLQVFSAIECLKLHRVNKKECRALSHCDKCVPLQLKCSFCPETRNSAWKLLVHVQLSHRVILCEQIEYRRAKIVSAKQKRSSLMAAKLKHSTKT</sequence>
<dbReference type="AlphaFoldDB" id="A0A7J7JSI8"/>
<evidence type="ECO:0000313" key="2">
    <source>
        <dbReference type="EMBL" id="KAF6028957.1"/>
    </source>
</evidence>
<proteinExistence type="predicted"/>
<protein>
    <submittedName>
        <fullName evidence="2">Uncharacterized protein</fullName>
    </submittedName>
</protein>
<accession>A0A7J7JSI8</accession>
<feature type="compositionally biased region" description="Basic and acidic residues" evidence="1">
    <location>
        <begin position="131"/>
        <end position="146"/>
    </location>
</feature>
<organism evidence="2 3">
    <name type="scientific">Bugula neritina</name>
    <name type="common">Brown bryozoan</name>
    <name type="synonym">Sertularia neritina</name>
    <dbReference type="NCBI Taxonomy" id="10212"/>
    <lineage>
        <taxon>Eukaryota</taxon>
        <taxon>Metazoa</taxon>
        <taxon>Spiralia</taxon>
        <taxon>Lophotrochozoa</taxon>
        <taxon>Bryozoa</taxon>
        <taxon>Gymnolaemata</taxon>
        <taxon>Cheilostomatida</taxon>
        <taxon>Flustrina</taxon>
        <taxon>Buguloidea</taxon>
        <taxon>Bugulidae</taxon>
        <taxon>Bugula</taxon>
    </lineage>
</organism>
<keyword evidence="3" id="KW-1185">Reference proteome</keyword>
<comment type="caution">
    <text evidence="2">The sequence shown here is derived from an EMBL/GenBank/DDBJ whole genome shotgun (WGS) entry which is preliminary data.</text>
</comment>
<dbReference type="Proteomes" id="UP000593567">
    <property type="component" value="Unassembled WGS sequence"/>
</dbReference>